<gene>
    <name evidence="1" type="ORF">ANN_13532</name>
</gene>
<accession>A0ABQ8TK51</accession>
<organism evidence="1 2">
    <name type="scientific">Periplaneta americana</name>
    <name type="common">American cockroach</name>
    <name type="synonym">Blatta americana</name>
    <dbReference type="NCBI Taxonomy" id="6978"/>
    <lineage>
        <taxon>Eukaryota</taxon>
        <taxon>Metazoa</taxon>
        <taxon>Ecdysozoa</taxon>
        <taxon>Arthropoda</taxon>
        <taxon>Hexapoda</taxon>
        <taxon>Insecta</taxon>
        <taxon>Pterygota</taxon>
        <taxon>Neoptera</taxon>
        <taxon>Polyneoptera</taxon>
        <taxon>Dictyoptera</taxon>
        <taxon>Blattodea</taxon>
        <taxon>Blattoidea</taxon>
        <taxon>Blattidae</taxon>
        <taxon>Blattinae</taxon>
        <taxon>Periplaneta</taxon>
    </lineage>
</organism>
<evidence type="ECO:0000313" key="1">
    <source>
        <dbReference type="EMBL" id="KAJ4446834.1"/>
    </source>
</evidence>
<name>A0ABQ8TK51_PERAM</name>
<keyword evidence="2" id="KW-1185">Reference proteome</keyword>
<protein>
    <submittedName>
        <fullName evidence="1">Uncharacterized protein</fullName>
    </submittedName>
</protein>
<dbReference type="Proteomes" id="UP001148838">
    <property type="component" value="Unassembled WGS sequence"/>
</dbReference>
<proteinExistence type="predicted"/>
<reference evidence="1 2" key="1">
    <citation type="journal article" date="2022" name="Allergy">
        <title>Genome assembly and annotation of Periplaneta americana reveal a comprehensive cockroach allergen profile.</title>
        <authorList>
            <person name="Wang L."/>
            <person name="Xiong Q."/>
            <person name="Saelim N."/>
            <person name="Wang L."/>
            <person name="Nong W."/>
            <person name="Wan A.T."/>
            <person name="Shi M."/>
            <person name="Liu X."/>
            <person name="Cao Q."/>
            <person name="Hui J.H.L."/>
            <person name="Sookrung N."/>
            <person name="Leung T.F."/>
            <person name="Tungtrongchitr A."/>
            <person name="Tsui S.K.W."/>
        </authorList>
    </citation>
    <scope>NUCLEOTIDE SEQUENCE [LARGE SCALE GENOMIC DNA]</scope>
    <source>
        <strain evidence="1">PWHHKU_190912</strain>
    </source>
</reference>
<evidence type="ECO:0000313" key="2">
    <source>
        <dbReference type="Proteomes" id="UP001148838"/>
    </source>
</evidence>
<comment type="caution">
    <text evidence="1">The sequence shown here is derived from an EMBL/GenBank/DDBJ whole genome shotgun (WGS) entry which is preliminary data.</text>
</comment>
<dbReference type="PANTHER" id="PTHR46060:SF3">
    <property type="entry name" value="PROTEIN GVQW3"/>
    <property type="match status" value="1"/>
</dbReference>
<dbReference type="InterPro" id="IPR052709">
    <property type="entry name" value="Transposase-MT_Hybrid"/>
</dbReference>
<dbReference type="PANTHER" id="PTHR46060">
    <property type="entry name" value="MARINER MOS1 TRANSPOSASE-LIKE PROTEIN"/>
    <property type="match status" value="1"/>
</dbReference>
<sequence>MRVARCEACVAQIRTTREILSGFCNCEECSVTQYAASYGSLKVLSPLIIPYTDRLKRVLRLKISKYMQCAVYTSKVNRSFDALVLKDDWDNERLHTARTTIENIQELWGIKQVPHPAYSPDLGPSDYHLFRSMAHFMPGENVKNLKPVEVVIIEFFASKPRNRDTNRYFKYRYYPFDIMQVSILNMGFSIDTKYRFKMLYRNVPAHDKRRSSIRQVITTRELQNRIYNRFSFDRSESIPQAYYYMIVSRDQNIVRNGNIKIGNLSFEEVEKFKYLGATVTNINDTRDEIKHRINIDEYRISPYSTNLNRI</sequence>
<dbReference type="InterPro" id="IPR036397">
    <property type="entry name" value="RNaseH_sf"/>
</dbReference>
<dbReference type="EMBL" id="JAJSOF020000009">
    <property type="protein sequence ID" value="KAJ4446834.1"/>
    <property type="molecule type" value="Genomic_DNA"/>
</dbReference>
<dbReference type="Gene3D" id="3.30.420.10">
    <property type="entry name" value="Ribonuclease H-like superfamily/Ribonuclease H"/>
    <property type="match status" value="1"/>
</dbReference>